<organism evidence="3 4">
    <name type="scientific">Ruthenibacterium lactatiformans</name>
    <dbReference type="NCBI Taxonomy" id="1550024"/>
    <lineage>
        <taxon>Bacteria</taxon>
        <taxon>Bacillati</taxon>
        <taxon>Bacillota</taxon>
        <taxon>Clostridia</taxon>
        <taxon>Eubacteriales</taxon>
        <taxon>Oscillospiraceae</taxon>
        <taxon>Ruthenibacterium</taxon>
    </lineage>
</organism>
<keyword evidence="1" id="KW-0119">Carbohydrate metabolism</keyword>
<dbReference type="InterPro" id="IPR004547">
    <property type="entry name" value="Glucosamine6P_isomerase"/>
</dbReference>
<dbReference type="InterPro" id="IPR006148">
    <property type="entry name" value="Glc/Gal-6P_isomerase"/>
</dbReference>
<dbReference type="AlphaFoldDB" id="A0A0W7TM91"/>
<dbReference type="CDD" id="cd01399">
    <property type="entry name" value="GlcN6P_deaminase"/>
    <property type="match status" value="1"/>
</dbReference>
<dbReference type="GO" id="GO:0006046">
    <property type="term" value="P:N-acetylglucosamine catabolic process"/>
    <property type="evidence" value="ECO:0007669"/>
    <property type="project" value="TreeGrafter"/>
</dbReference>
<dbReference type="PANTHER" id="PTHR11280:SF6">
    <property type="entry name" value="GLUCOSAMINE-6-PHOSPHATE ISOMERASE NAGB"/>
    <property type="match status" value="1"/>
</dbReference>
<dbReference type="GO" id="GO:0019262">
    <property type="term" value="P:N-acetylneuraminate catabolic process"/>
    <property type="evidence" value="ECO:0007669"/>
    <property type="project" value="TreeGrafter"/>
</dbReference>
<evidence type="ECO:0000259" key="2">
    <source>
        <dbReference type="Pfam" id="PF01182"/>
    </source>
</evidence>
<accession>A0A0W7TM91</accession>
<dbReference type="RefSeq" id="WP_009321944.1">
    <property type="nucleotide sequence ID" value="NZ_CAUBBA010000009.1"/>
</dbReference>
<evidence type="ECO:0000313" key="4">
    <source>
        <dbReference type="Proteomes" id="UP000053433"/>
    </source>
</evidence>
<dbReference type="GO" id="GO:0042802">
    <property type="term" value="F:identical protein binding"/>
    <property type="evidence" value="ECO:0007669"/>
    <property type="project" value="TreeGrafter"/>
</dbReference>
<dbReference type="Gene3D" id="3.40.50.1360">
    <property type="match status" value="1"/>
</dbReference>
<dbReference type="GO" id="GO:0006043">
    <property type="term" value="P:glucosamine catabolic process"/>
    <property type="evidence" value="ECO:0007669"/>
    <property type="project" value="TreeGrafter"/>
</dbReference>
<name>A0A0W7TM91_9FIRM</name>
<sequence length="253" mass="28359">MIEKQYDKVDLKIFDTRAEMGRVAAEEAASCLRELLEKEPEINCIFAAAPSQSEFLEELCKQPGIDWTRVNGYHMDEYVGLSLGHEKSFNHFLSESIFNKVPFKSANLIDGSRPVEEETARYGQLLRNAPTHVTFMGIGENGHIAFNDPPVADFEDKEVIKKVKLDLVCRQQQVHDKCFDTLDEVPEYALTVTVPRLMASQYIFCIVPSDKKHDATVAALTGPVSTACPASILRRTDNVRMYIDKACAGNLAK</sequence>
<dbReference type="EMBL" id="LMUA01000036">
    <property type="protein sequence ID" value="KUE74920.1"/>
    <property type="molecule type" value="Genomic_DNA"/>
</dbReference>
<comment type="caution">
    <text evidence="3">The sequence shown here is derived from an EMBL/GenBank/DDBJ whole genome shotgun (WGS) entry which is preliminary data.</text>
</comment>
<dbReference type="GO" id="GO:0005975">
    <property type="term" value="P:carbohydrate metabolic process"/>
    <property type="evidence" value="ECO:0007669"/>
    <property type="project" value="InterPro"/>
</dbReference>
<protein>
    <submittedName>
        <fullName evidence="3">Glucosamine-6-phosphate deaminase</fullName>
    </submittedName>
</protein>
<proteinExistence type="predicted"/>
<evidence type="ECO:0000313" key="3">
    <source>
        <dbReference type="EMBL" id="KUE74920.1"/>
    </source>
</evidence>
<dbReference type="Pfam" id="PF01182">
    <property type="entry name" value="Glucosamine_iso"/>
    <property type="match status" value="1"/>
</dbReference>
<dbReference type="SUPFAM" id="SSF100950">
    <property type="entry name" value="NagB/RpiA/CoA transferase-like"/>
    <property type="match status" value="1"/>
</dbReference>
<gene>
    <name evidence="3" type="ORF">ASJ35_16600</name>
</gene>
<reference evidence="3 4" key="1">
    <citation type="submission" date="2015-10" db="EMBL/GenBank/DDBJ databases">
        <title>A novel member of the family Ruminococcaceae isolated from human faeces.</title>
        <authorList>
            <person name="Shkoporov A.N."/>
            <person name="Chaplin A.V."/>
            <person name="Motuzova O.V."/>
            <person name="Kafarskaia L.I."/>
            <person name="Efimov B.A."/>
        </authorList>
    </citation>
    <scope>NUCLEOTIDE SEQUENCE [LARGE SCALE GENOMIC DNA]</scope>
    <source>
        <strain evidence="3 4">668</strain>
    </source>
</reference>
<dbReference type="Proteomes" id="UP000053433">
    <property type="component" value="Unassembled WGS sequence"/>
</dbReference>
<feature type="domain" description="Glucosamine/galactosamine-6-phosphate isomerase" evidence="2">
    <location>
        <begin position="16"/>
        <end position="236"/>
    </location>
</feature>
<evidence type="ECO:0000256" key="1">
    <source>
        <dbReference type="ARBA" id="ARBA00023277"/>
    </source>
</evidence>
<dbReference type="PANTHER" id="PTHR11280">
    <property type="entry name" value="GLUCOSAMINE-6-PHOSPHATE ISOMERASE"/>
    <property type="match status" value="1"/>
</dbReference>
<dbReference type="InterPro" id="IPR037171">
    <property type="entry name" value="NagB/RpiA_transferase-like"/>
</dbReference>
<dbReference type="GO" id="GO:0005737">
    <property type="term" value="C:cytoplasm"/>
    <property type="evidence" value="ECO:0007669"/>
    <property type="project" value="TreeGrafter"/>
</dbReference>
<dbReference type="GO" id="GO:0004342">
    <property type="term" value="F:glucosamine-6-phosphate deaminase activity"/>
    <property type="evidence" value="ECO:0007669"/>
    <property type="project" value="InterPro"/>
</dbReference>